<keyword evidence="4" id="KW-1185">Reference proteome</keyword>
<dbReference type="InterPro" id="IPR029526">
    <property type="entry name" value="PGBD"/>
</dbReference>
<dbReference type="PANTHER" id="PTHR47055:SF3">
    <property type="entry name" value="PHORBOL-ESTER_DAG-TYPE DOMAIN-CONTAINING PROTEIN"/>
    <property type="match status" value="1"/>
</dbReference>
<dbReference type="Pfam" id="PF13843">
    <property type="entry name" value="DDE_Tnp_1_7"/>
    <property type="match status" value="1"/>
</dbReference>
<protein>
    <submittedName>
        <fullName evidence="3">Transposase IS4</fullName>
    </submittedName>
</protein>
<proteinExistence type="predicted"/>
<dbReference type="GO" id="GO:0043565">
    <property type="term" value="F:sequence-specific DNA binding"/>
    <property type="evidence" value="ECO:0007669"/>
    <property type="project" value="TreeGrafter"/>
</dbReference>
<evidence type="ECO:0000313" key="4">
    <source>
        <dbReference type="Proteomes" id="UP001458880"/>
    </source>
</evidence>
<feature type="compositionally biased region" description="Acidic residues" evidence="1">
    <location>
        <begin position="82"/>
        <end position="94"/>
    </location>
</feature>
<dbReference type="AlphaFoldDB" id="A0AAW1LC62"/>
<name>A0AAW1LC62_POPJA</name>
<organism evidence="3 4">
    <name type="scientific">Popillia japonica</name>
    <name type="common">Japanese beetle</name>
    <dbReference type="NCBI Taxonomy" id="7064"/>
    <lineage>
        <taxon>Eukaryota</taxon>
        <taxon>Metazoa</taxon>
        <taxon>Ecdysozoa</taxon>
        <taxon>Arthropoda</taxon>
        <taxon>Hexapoda</taxon>
        <taxon>Insecta</taxon>
        <taxon>Pterygota</taxon>
        <taxon>Neoptera</taxon>
        <taxon>Endopterygota</taxon>
        <taxon>Coleoptera</taxon>
        <taxon>Polyphaga</taxon>
        <taxon>Scarabaeiformia</taxon>
        <taxon>Scarabaeidae</taxon>
        <taxon>Rutelinae</taxon>
        <taxon>Popillia</taxon>
    </lineage>
</organism>
<dbReference type="Proteomes" id="UP001458880">
    <property type="component" value="Unassembled WGS sequence"/>
</dbReference>
<gene>
    <name evidence="3" type="ORF">QE152_g13615</name>
</gene>
<dbReference type="InterPro" id="IPR052638">
    <property type="entry name" value="PiggyBac_TE-derived"/>
</dbReference>
<dbReference type="PANTHER" id="PTHR47055">
    <property type="entry name" value="DDE_TNP_1_7 DOMAIN-CONTAINING PROTEIN"/>
    <property type="match status" value="1"/>
</dbReference>
<dbReference type="EMBL" id="JASPKY010000131">
    <property type="protein sequence ID" value="KAK9731538.1"/>
    <property type="molecule type" value="Genomic_DNA"/>
</dbReference>
<evidence type="ECO:0000256" key="1">
    <source>
        <dbReference type="SAM" id="MobiDB-lite"/>
    </source>
</evidence>
<evidence type="ECO:0000313" key="3">
    <source>
        <dbReference type="EMBL" id="KAK9731538.1"/>
    </source>
</evidence>
<reference evidence="3 4" key="1">
    <citation type="journal article" date="2024" name="BMC Genomics">
        <title>De novo assembly and annotation of Popillia japonica's genome with initial clues to its potential as an invasive pest.</title>
        <authorList>
            <person name="Cucini C."/>
            <person name="Boschi S."/>
            <person name="Funari R."/>
            <person name="Cardaioli E."/>
            <person name="Iannotti N."/>
            <person name="Marturano G."/>
            <person name="Paoli F."/>
            <person name="Bruttini M."/>
            <person name="Carapelli A."/>
            <person name="Frati F."/>
            <person name="Nardi F."/>
        </authorList>
    </citation>
    <scope>NUCLEOTIDE SEQUENCE [LARGE SCALE GENOMIC DNA]</scope>
    <source>
        <strain evidence="3">DMR45628</strain>
    </source>
</reference>
<evidence type="ECO:0000259" key="2">
    <source>
        <dbReference type="Pfam" id="PF13843"/>
    </source>
</evidence>
<accession>A0AAW1LC62</accession>
<feature type="region of interest" description="Disordered" evidence="1">
    <location>
        <begin position="80"/>
        <end position="106"/>
    </location>
</feature>
<feature type="domain" description="PiggyBac transposable element-derived protein" evidence="2">
    <location>
        <begin position="143"/>
        <end position="178"/>
    </location>
</feature>
<comment type="caution">
    <text evidence="3">The sequence shown here is derived from an EMBL/GenBank/DDBJ whole genome shotgun (WGS) entry which is preliminary data.</text>
</comment>
<sequence length="190" mass="21945">MEKAEVFGTLSTKMFYGKRFQQLETALEEVENATTLDNVDIVIIAPDPDTLTDVEDVDEDDLHPTMFPKDVPGEVEINVANEESEEDEEEEEEEVQRPRKKSKKATPELPTWITDLPKNNMKITYGYKDRLKNVKSDLIGLNEVEIFEKLFDEEVVNHIVKQTNLYARQQNNHIFSVSNADIKLEVLQIF</sequence>